<dbReference type="Gene3D" id="1.50.10.20">
    <property type="match status" value="2"/>
</dbReference>
<keyword evidence="3" id="KW-0677">Repeat</keyword>
<protein>
    <submittedName>
        <fullName evidence="5">Prenyltransferase</fullName>
    </submittedName>
</protein>
<evidence type="ECO:0000256" key="1">
    <source>
        <dbReference type="ARBA" id="ARBA00004999"/>
    </source>
</evidence>
<dbReference type="UniPathway" id="UPA00337"/>
<dbReference type="GO" id="GO:0016866">
    <property type="term" value="F:intramolecular transferase activity"/>
    <property type="evidence" value="ECO:0007669"/>
    <property type="project" value="InterPro"/>
</dbReference>
<dbReference type="SUPFAM" id="SSF48239">
    <property type="entry name" value="Terpenoid cyclases/Protein prenyltransferases"/>
    <property type="match status" value="2"/>
</dbReference>
<gene>
    <name evidence="5" type="ORF">E4K67_26535</name>
</gene>
<evidence type="ECO:0000313" key="6">
    <source>
        <dbReference type="Proteomes" id="UP000298460"/>
    </source>
</evidence>
<feature type="domain" description="Squalene cyclase C-terminal" evidence="4">
    <location>
        <begin position="200"/>
        <end position="290"/>
    </location>
</feature>
<dbReference type="Pfam" id="PF13243">
    <property type="entry name" value="SQHop_cyclase_C"/>
    <property type="match status" value="2"/>
</dbReference>
<name>A0A4Z0QWM0_9FIRM</name>
<evidence type="ECO:0000313" key="5">
    <source>
        <dbReference type="EMBL" id="TGE35212.1"/>
    </source>
</evidence>
<dbReference type="Proteomes" id="UP000298460">
    <property type="component" value="Unassembled WGS sequence"/>
</dbReference>
<dbReference type="PANTHER" id="PTHR11764">
    <property type="entry name" value="TERPENE CYCLASE/MUTASE FAMILY MEMBER"/>
    <property type="match status" value="1"/>
</dbReference>
<dbReference type="InterPro" id="IPR032696">
    <property type="entry name" value="SQ_cyclase_C"/>
</dbReference>
<organism evidence="5 6">
    <name type="scientific">Desulfosporosinus fructosivorans</name>
    <dbReference type="NCBI Taxonomy" id="2018669"/>
    <lineage>
        <taxon>Bacteria</taxon>
        <taxon>Bacillati</taxon>
        <taxon>Bacillota</taxon>
        <taxon>Clostridia</taxon>
        <taxon>Eubacteriales</taxon>
        <taxon>Desulfitobacteriaceae</taxon>
        <taxon>Desulfosporosinus</taxon>
    </lineage>
</organism>
<dbReference type="InterPro" id="IPR018333">
    <property type="entry name" value="Squalene_cyclase"/>
</dbReference>
<dbReference type="PANTHER" id="PTHR11764:SF20">
    <property type="entry name" value="LANOSTEROL SYNTHASE"/>
    <property type="match status" value="1"/>
</dbReference>
<dbReference type="GO" id="GO:0005811">
    <property type="term" value="C:lipid droplet"/>
    <property type="evidence" value="ECO:0007669"/>
    <property type="project" value="InterPro"/>
</dbReference>
<evidence type="ECO:0000256" key="3">
    <source>
        <dbReference type="ARBA" id="ARBA00022737"/>
    </source>
</evidence>
<accession>A0A4Z0QWM0</accession>
<evidence type="ECO:0000259" key="4">
    <source>
        <dbReference type="Pfam" id="PF13243"/>
    </source>
</evidence>
<dbReference type="InterPro" id="IPR008930">
    <property type="entry name" value="Terpenoid_cyclase/PrenylTrfase"/>
</dbReference>
<dbReference type="GO" id="GO:0016104">
    <property type="term" value="P:triterpenoid biosynthetic process"/>
    <property type="evidence" value="ECO:0007669"/>
    <property type="project" value="InterPro"/>
</dbReference>
<feature type="domain" description="Squalene cyclase C-terminal" evidence="4">
    <location>
        <begin position="295"/>
        <end position="456"/>
    </location>
</feature>
<reference evidence="5 6" key="1">
    <citation type="submission" date="2019-03" db="EMBL/GenBank/DDBJ databases">
        <title>Draft Genome Sequence of Desulfosporosinus fructosivorans Strain 63.6F, Isolated from Marine Sediment in the Baltic Sea.</title>
        <authorList>
            <person name="Hausmann B."/>
            <person name="Vandieken V."/>
            <person name="Pjevac P."/>
            <person name="Schreck K."/>
            <person name="Herbold C.W."/>
            <person name="Loy A."/>
        </authorList>
    </citation>
    <scope>NUCLEOTIDE SEQUENCE [LARGE SCALE GENOMIC DNA]</scope>
    <source>
        <strain evidence="5 6">63.6F</strain>
    </source>
</reference>
<comment type="pathway">
    <text evidence="1">Secondary metabolite biosynthesis; hopanoid biosynthesis.</text>
</comment>
<dbReference type="EMBL" id="SPQQ01000018">
    <property type="protein sequence ID" value="TGE35212.1"/>
    <property type="molecule type" value="Genomic_DNA"/>
</dbReference>
<keyword evidence="6" id="KW-1185">Reference proteome</keyword>
<dbReference type="GO" id="GO:0016740">
    <property type="term" value="F:transferase activity"/>
    <property type="evidence" value="ECO:0007669"/>
    <property type="project" value="UniProtKB-KW"/>
</dbReference>
<sequence>MDGDGAMELNKEVQDGLEKARNFVVEGVEQILSGNSDELHSVSACPGATALAALALLAVGRGFETAQLRGIQWLKVQQRGGWGKFPGDQPDEEVTRIVGMVLQGSQGGWKAKLKLLSQLRYFSSLILSIGEGVVPGLEGPTKDEILLPTILEERVLGKLPIYGRPVIVAASLLASNSQGGSQEGITYLLETQMADGSWAEDVVATSLSILALLSKGDFAEQVQRAGLWLVEKQYKSGGWPAFDQLKIWSMGWATCVFGETVQKASDAPWILRAVEWLKRGQNADGSYGSTPPFTHPDLDDTAVALIGLHQVLGEENKLGSNLLKQLQNTDGSWGTFPSFQGIPPHVTSEFPVYIASVDVSIHVLEALWRRSRIQDESIWRGLTWVLTQQNEDGSFPSSWFEGAVYSTAQVLELLSKWKFSWKRWNIARHILGSRTKAQEYLINAQNSDGGWGSVVETSLALAGLWRYEKSVPREVLDRGIRNLLTDQSNNGSFKPSYGGVYAKGWNYEEPLTTALTAIRALQRYQRLYKASYFK</sequence>
<comment type="caution">
    <text evidence="5">The sequence shown here is derived from an EMBL/GenBank/DDBJ whole genome shotgun (WGS) entry which is preliminary data.</text>
</comment>
<proteinExistence type="inferred from homology"/>
<dbReference type="OrthoDB" id="9758578at2"/>
<keyword evidence="5" id="KW-0808">Transferase</keyword>
<dbReference type="AlphaFoldDB" id="A0A4Z0QWM0"/>
<evidence type="ECO:0000256" key="2">
    <source>
        <dbReference type="ARBA" id="ARBA00009755"/>
    </source>
</evidence>
<comment type="similarity">
    <text evidence="2">Belongs to the terpene cyclase/mutase family.</text>
</comment>